<evidence type="ECO:0000256" key="1">
    <source>
        <dbReference type="SAM" id="MobiDB-lite"/>
    </source>
</evidence>
<keyword evidence="4" id="KW-1185">Reference proteome</keyword>
<feature type="transmembrane region" description="Helical" evidence="2">
    <location>
        <begin position="60"/>
        <end position="83"/>
    </location>
</feature>
<sequence>MAAVEHSSPEKAGSMDLKKADVEHSEKKVLTPEERQEALSAALAVDPGVNPRSWRAIQMYLIVLCICCCSGDSGFDGTVMGGVNSMAQYQQFFGLSSAGAKTGIVFGIYTVGSLVGAIPSGMLVFNYAYPFPIAERIPS</sequence>
<gene>
    <name evidence="3" type="ORF">EWM64_g2448</name>
</gene>
<feature type="compositionally biased region" description="Basic and acidic residues" evidence="1">
    <location>
        <begin position="16"/>
        <end position="31"/>
    </location>
</feature>
<dbReference type="EMBL" id="SFCI01000198">
    <property type="protein sequence ID" value="TFY81558.1"/>
    <property type="molecule type" value="Genomic_DNA"/>
</dbReference>
<keyword evidence="2" id="KW-0812">Transmembrane</keyword>
<feature type="region of interest" description="Disordered" evidence="1">
    <location>
        <begin position="1"/>
        <end position="31"/>
    </location>
</feature>
<dbReference type="AlphaFoldDB" id="A0A4Z0A7F2"/>
<evidence type="ECO:0000313" key="3">
    <source>
        <dbReference type="EMBL" id="TFY81558.1"/>
    </source>
</evidence>
<feature type="transmembrane region" description="Helical" evidence="2">
    <location>
        <begin position="103"/>
        <end position="129"/>
    </location>
</feature>
<dbReference type="InterPro" id="IPR036259">
    <property type="entry name" value="MFS_trans_sf"/>
</dbReference>
<dbReference type="SUPFAM" id="SSF103473">
    <property type="entry name" value="MFS general substrate transporter"/>
    <property type="match status" value="1"/>
</dbReference>
<evidence type="ECO:0008006" key="5">
    <source>
        <dbReference type="Google" id="ProtNLM"/>
    </source>
</evidence>
<dbReference type="OrthoDB" id="6133115at2759"/>
<comment type="caution">
    <text evidence="3">The sequence shown here is derived from an EMBL/GenBank/DDBJ whole genome shotgun (WGS) entry which is preliminary data.</text>
</comment>
<evidence type="ECO:0000256" key="2">
    <source>
        <dbReference type="SAM" id="Phobius"/>
    </source>
</evidence>
<reference evidence="3 4" key="1">
    <citation type="submission" date="2019-02" db="EMBL/GenBank/DDBJ databases">
        <title>Genome sequencing of the rare red list fungi Hericium alpestre (H. flagellum).</title>
        <authorList>
            <person name="Buettner E."/>
            <person name="Kellner H."/>
        </authorList>
    </citation>
    <scope>NUCLEOTIDE SEQUENCE [LARGE SCALE GENOMIC DNA]</scope>
    <source>
        <strain evidence="3 4">DSM 108284</strain>
    </source>
</reference>
<name>A0A4Z0A7F2_9AGAM</name>
<dbReference type="Proteomes" id="UP000298061">
    <property type="component" value="Unassembled WGS sequence"/>
</dbReference>
<organism evidence="3 4">
    <name type="scientific">Hericium alpestre</name>
    <dbReference type="NCBI Taxonomy" id="135208"/>
    <lineage>
        <taxon>Eukaryota</taxon>
        <taxon>Fungi</taxon>
        <taxon>Dikarya</taxon>
        <taxon>Basidiomycota</taxon>
        <taxon>Agaricomycotina</taxon>
        <taxon>Agaricomycetes</taxon>
        <taxon>Russulales</taxon>
        <taxon>Hericiaceae</taxon>
        <taxon>Hericium</taxon>
    </lineage>
</organism>
<accession>A0A4Z0A7F2</accession>
<dbReference type="STRING" id="135208.A0A4Z0A7F2"/>
<protein>
    <recommendedName>
        <fullName evidence="5">Major facilitator superfamily (MFS) profile domain-containing protein</fullName>
    </recommendedName>
</protein>
<dbReference type="Gene3D" id="1.20.1250.20">
    <property type="entry name" value="MFS general substrate transporter like domains"/>
    <property type="match status" value="1"/>
</dbReference>
<keyword evidence="2" id="KW-0472">Membrane</keyword>
<keyword evidence="2" id="KW-1133">Transmembrane helix</keyword>
<proteinExistence type="predicted"/>
<evidence type="ECO:0000313" key="4">
    <source>
        <dbReference type="Proteomes" id="UP000298061"/>
    </source>
</evidence>